<evidence type="ECO:0000256" key="3">
    <source>
        <dbReference type="ARBA" id="ARBA00022475"/>
    </source>
</evidence>
<dbReference type="PROSITE" id="PS50928">
    <property type="entry name" value="ABC_TM1"/>
    <property type="match status" value="1"/>
</dbReference>
<feature type="domain" description="ABC transmembrane type-1" evidence="8">
    <location>
        <begin position="95"/>
        <end position="305"/>
    </location>
</feature>
<feature type="transmembrane region" description="Helical" evidence="7">
    <location>
        <begin position="236"/>
        <end position="262"/>
    </location>
</feature>
<dbReference type="PANTHER" id="PTHR43163">
    <property type="entry name" value="DIPEPTIDE TRANSPORT SYSTEM PERMEASE PROTEIN DPPB-RELATED"/>
    <property type="match status" value="1"/>
</dbReference>
<dbReference type="AlphaFoldDB" id="A0ABD5QVX4"/>
<comment type="similarity">
    <text evidence="7">Belongs to the binding-protein-dependent transport system permease family.</text>
</comment>
<dbReference type="SUPFAM" id="SSF161098">
    <property type="entry name" value="MetI-like"/>
    <property type="match status" value="1"/>
</dbReference>
<evidence type="ECO:0000259" key="8">
    <source>
        <dbReference type="PROSITE" id="PS50928"/>
    </source>
</evidence>
<dbReference type="Pfam" id="PF19300">
    <property type="entry name" value="BPD_transp_1_N"/>
    <property type="match status" value="1"/>
</dbReference>
<evidence type="ECO:0000256" key="1">
    <source>
        <dbReference type="ARBA" id="ARBA00004651"/>
    </source>
</evidence>
<dbReference type="InterPro" id="IPR035906">
    <property type="entry name" value="MetI-like_sf"/>
</dbReference>
<dbReference type="GO" id="GO:0005886">
    <property type="term" value="C:plasma membrane"/>
    <property type="evidence" value="ECO:0007669"/>
    <property type="project" value="UniProtKB-SubCell"/>
</dbReference>
<feature type="transmembrane region" description="Helical" evidence="7">
    <location>
        <begin position="12"/>
        <end position="30"/>
    </location>
</feature>
<dbReference type="Gene3D" id="1.10.3720.10">
    <property type="entry name" value="MetI-like"/>
    <property type="match status" value="1"/>
</dbReference>
<evidence type="ECO:0000256" key="5">
    <source>
        <dbReference type="ARBA" id="ARBA00022989"/>
    </source>
</evidence>
<protein>
    <submittedName>
        <fullName evidence="9">ABC transporter permease</fullName>
    </submittedName>
</protein>
<reference evidence="9 10" key="1">
    <citation type="journal article" date="2019" name="Int. J. Syst. Evol. Microbiol.">
        <title>The Global Catalogue of Microorganisms (GCM) 10K type strain sequencing project: providing services to taxonomists for standard genome sequencing and annotation.</title>
        <authorList>
            <consortium name="The Broad Institute Genomics Platform"/>
            <consortium name="The Broad Institute Genome Sequencing Center for Infectious Disease"/>
            <person name="Wu L."/>
            <person name="Ma J."/>
        </authorList>
    </citation>
    <scope>NUCLEOTIDE SEQUENCE [LARGE SCALE GENOMIC DNA]</scope>
    <source>
        <strain evidence="9 10">CGMCC 1.16026</strain>
    </source>
</reference>
<keyword evidence="3" id="KW-1003">Cell membrane</keyword>
<organism evidence="9 10">
    <name type="scientific">Halorubrum glutamatedens</name>
    <dbReference type="NCBI Taxonomy" id="2707018"/>
    <lineage>
        <taxon>Archaea</taxon>
        <taxon>Methanobacteriati</taxon>
        <taxon>Methanobacteriota</taxon>
        <taxon>Stenosarchaea group</taxon>
        <taxon>Halobacteria</taxon>
        <taxon>Halobacteriales</taxon>
        <taxon>Haloferacaceae</taxon>
        <taxon>Halorubrum</taxon>
    </lineage>
</organism>
<dbReference type="InterPro" id="IPR000515">
    <property type="entry name" value="MetI-like"/>
</dbReference>
<feature type="transmembrane region" description="Helical" evidence="7">
    <location>
        <begin position="282"/>
        <end position="305"/>
    </location>
</feature>
<feature type="transmembrane region" description="Helical" evidence="7">
    <location>
        <begin position="130"/>
        <end position="158"/>
    </location>
</feature>
<evidence type="ECO:0000313" key="10">
    <source>
        <dbReference type="Proteomes" id="UP001596145"/>
    </source>
</evidence>
<dbReference type="CDD" id="cd06261">
    <property type="entry name" value="TM_PBP2"/>
    <property type="match status" value="1"/>
</dbReference>
<evidence type="ECO:0000256" key="2">
    <source>
        <dbReference type="ARBA" id="ARBA00022448"/>
    </source>
</evidence>
<feature type="transmembrane region" description="Helical" evidence="7">
    <location>
        <begin position="178"/>
        <end position="196"/>
    </location>
</feature>
<evidence type="ECO:0000256" key="4">
    <source>
        <dbReference type="ARBA" id="ARBA00022692"/>
    </source>
</evidence>
<comment type="caution">
    <text evidence="9">The sequence shown here is derived from an EMBL/GenBank/DDBJ whole genome shotgun (WGS) entry which is preliminary data.</text>
</comment>
<dbReference type="EMBL" id="JBHSKV010000021">
    <property type="protein sequence ID" value="MFC5136103.1"/>
    <property type="molecule type" value="Genomic_DNA"/>
</dbReference>
<keyword evidence="2 7" id="KW-0813">Transport</keyword>
<evidence type="ECO:0000256" key="6">
    <source>
        <dbReference type="ARBA" id="ARBA00023136"/>
    </source>
</evidence>
<keyword evidence="6 7" id="KW-0472">Membrane</keyword>
<keyword evidence="5 7" id="KW-1133">Transmembrane helix</keyword>
<name>A0ABD5QVX4_9EURY</name>
<gene>
    <name evidence="9" type="ORF">ACFPJA_15420</name>
</gene>
<dbReference type="InterPro" id="IPR045621">
    <property type="entry name" value="BPD_transp_1_N"/>
</dbReference>
<evidence type="ECO:0000256" key="7">
    <source>
        <dbReference type="RuleBase" id="RU363032"/>
    </source>
</evidence>
<accession>A0ABD5QVX4</accession>
<keyword evidence="10" id="KW-1185">Reference proteome</keyword>
<dbReference type="PANTHER" id="PTHR43163:SF6">
    <property type="entry name" value="DIPEPTIDE TRANSPORT SYSTEM PERMEASE PROTEIN DPPB-RELATED"/>
    <property type="match status" value="1"/>
</dbReference>
<dbReference type="Proteomes" id="UP001596145">
    <property type="component" value="Unassembled WGS sequence"/>
</dbReference>
<comment type="subcellular location">
    <subcellularLocation>
        <location evidence="1 7">Cell membrane</location>
        <topology evidence="1 7">Multi-pass membrane protein</topology>
    </subcellularLocation>
</comment>
<proteinExistence type="inferred from homology"/>
<evidence type="ECO:0000313" key="9">
    <source>
        <dbReference type="EMBL" id="MFC5136103.1"/>
    </source>
</evidence>
<dbReference type="RefSeq" id="WP_122105837.1">
    <property type="nucleotide sequence ID" value="NZ_JBHSKV010000021.1"/>
</dbReference>
<dbReference type="Pfam" id="PF00528">
    <property type="entry name" value="BPD_transp_1"/>
    <property type="match status" value="1"/>
</dbReference>
<sequence length="319" mass="34662">MKKYIAKRVLNALFVVWLVATVVFFGLRAIPGGPVRTMLGAEATEEAVNRMRAELGLDQPLYVQYVEWMIDLVTFDLGQSLTSGEQISVMMASAVPRTLSIALIGVVVGLGIALPTGIISATRKGQRSDYVATVAAFLGLSMPAFFIGILLALVFGVWWGVLPIVGYAPLQEDGIVEWFRRILLPGISVGVPYAAVVMRMTRSSLLEVLDAEYMRTAKAKGVGRTTRLYKHAMQNALIPVVTVAGIQIALVLVGSVTVELVFGIQGIGRLLVDAILDRNYPVTQAVILLVASIMVFMNLSVDIIYTFLDPRIRYGDEAS</sequence>
<keyword evidence="4 7" id="KW-0812">Transmembrane</keyword>
<feature type="transmembrane region" description="Helical" evidence="7">
    <location>
        <begin position="99"/>
        <end position="118"/>
    </location>
</feature>